<gene>
    <name evidence="2" type="ORF">PI95_017005</name>
</gene>
<evidence type="ECO:0000313" key="2">
    <source>
        <dbReference type="EMBL" id="NEU74213.1"/>
    </source>
</evidence>
<dbReference type="RefSeq" id="WP_039738538.1">
    <property type="nucleotide sequence ID" value="NZ_JTCM02000036.1"/>
</dbReference>
<dbReference type="EMBL" id="JTCM02000036">
    <property type="protein sequence ID" value="NEU74213.1"/>
    <property type="molecule type" value="Genomic_DNA"/>
</dbReference>
<protein>
    <submittedName>
        <fullName evidence="2">ATP-binding protein</fullName>
    </submittedName>
</protein>
<dbReference type="CDD" id="cd00009">
    <property type="entry name" value="AAA"/>
    <property type="match status" value="1"/>
</dbReference>
<keyword evidence="2" id="KW-0547">Nucleotide-binding</keyword>
<evidence type="ECO:0000259" key="1">
    <source>
        <dbReference type="SMART" id="SM00382"/>
    </source>
</evidence>
<name>A0A846HAX7_9CYAN</name>
<keyword evidence="2" id="KW-0067">ATP-binding</keyword>
<dbReference type="PRINTS" id="PR00364">
    <property type="entry name" value="DISEASERSIST"/>
</dbReference>
<dbReference type="AlphaFoldDB" id="A0A846HAX7"/>
<dbReference type="GO" id="GO:0005524">
    <property type="term" value="F:ATP binding"/>
    <property type="evidence" value="ECO:0007669"/>
    <property type="project" value="UniProtKB-KW"/>
</dbReference>
<feature type="domain" description="AAA+ ATPase" evidence="1">
    <location>
        <begin position="38"/>
        <end position="174"/>
    </location>
</feature>
<dbReference type="SMART" id="SM00382">
    <property type="entry name" value="AAA"/>
    <property type="match status" value="1"/>
</dbReference>
<proteinExistence type="predicted"/>
<dbReference type="Gene3D" id="3.40.50.300">
    <property type="entry name" value="P-loop containing nucleotide triphosphate hydrolases"/>
    <property type="match status" value="1"/>
</dbReference>
<reference evidence="2 3" key="1">
    <citation type="journal article" date="2015" name="Genome Announc.">
        <title>Draft Genome Sequence of Cyanobacterium Hassallia byssoidea Strain VB512170, Isolated from Monuments in India.</title>
        <authorList>
            <person name="Singh D."/>
            <person name="Chandrababunaidu M.M."/>
            <person name="Panda A."/>
            <person name="Sen D."/>
            <person name="Bhattacharyya S."/>
            <person name="Adhikary S.P."/>
            <person name="Tripathy S."/>
        </authorList>
    </citation>
    <scope>NUCLEOTIDE SEQUENCE [LARGE SCALE GENOMIC DNA]</scope>
    <source>
        <strain evidence="2 3">VB512170</strain>
    </source>
</reference>
<accession>A0A846HAX7</accession>
<comment type="caution">
    <text evidence="2">The sequence shown here is derived from an EMBL/GenBank/DDBJ whole genome shotgun (WGS) entry which is preliminary data.</text>
</comment>
<dbReference type="SUPFAM" id="SSF52540">
    <property type="entry name" value="P-loop containing nucleoside triphosphate hydrolases"/>
    <property type="match status" value="1"/>
</dbReference>
<sequence length="706" mass="80970">MSNKRVWHRLTSLRHQRFVGRSDEISLFKSILSEKFLQIQILYIYGAGGVGKTTLLQEFSHICTQENTPVIYIDARNIEPTPDSFLNAIKLNANLSLTDNLLDAIAQCNSHYVILIDTYETLQPLEDWLLQIFLPQLPENALIVLAGRIGQNKVWRTDPGWQALSRTIELRNFTKSETRNYLTKCQIASLHHESILNFTHGHPLALSLVADVFVQHDTQDYTQDYKFDLQSLAATDVVKTLLSQFVQEVPSALHRAALEVCALVRLTTETLLAEVLGLEDGYELFDWLRGLSFIESASLWIFPHDITREAIAADLRWRNPERYAEIFSRARIYYIKRIQQTNNEELERALFDYLFKSQHVRHFFVWQDKSNLVTDSLRETDKSVLLKMVAVHEGKDSAKIAAHWLTKQPNSVLVFRENQDGTPLGFMMLLALHSASVEDLQLDPATQAVWNYIQHQTPLQPQEKVSFCRFWMAFDSYQAVSRIQTLVYIKLFRHTITTANLAFLFIAIANPNFWEYLCTAAETPLLKQAYFTVGGRQYGVSGCDYRVISSINSMMQLPEWILAMNPNLSNVNYTTSIESSVVINQSDFTEAVKQALRDFIFADALSNNVLLNSRIVINRIGINSQTSERIATLQLILQEAMESLQKSPREAKFYRALYHSYLHPAGTQEKAAEILDVSIATFHRHLKAGITRVTEILWHQETQCEE</sequence>
<organism evidence="2 3">
    <name type="scientific">Hassallia byssoidea VB512170</name>
    <dbReference type="NCBI Taxonomy" id="1304833"/>
    <lineage>
        <taxon>Bacteria</taxon>
        <taxon>Bacillati</taxon>
        <taxon>Cyanobacteriota</taxon>
        <taxon>Cyanophyceae</taxon>
        <taxon>Nostocales</taxon>
        <taxon>Tolypothrichaceae</taxon>
        <taxon>Hassallia</taxon>
    </lineage>
</organism>
<evidence type="ECO:0000313" key="3">
    <source>
        <dbReference type="Proteomes" id="UP000031549"/>
    </source>
</evidence>
<dbReference type="InterPro" id="IPR003593">
    <property type="entry name" value="AAA+_ATPase"/>
</dbReference>
<keyword evidence="3" id="KW-1185">Reference proteome</keyword>
<dbReference type="InterPro" id="IPR027417">
    <property type="entry name" value="P-loop_NTPase"/>
</dbReference>
<dbReference type="Proteomes" id="UP000031549">
    <property type="component" value="Unassembled WGS sequence"/>
</dbReference>